<evidence type="ECO:0000256" key="3">
    <source>
        <dbReference type="ARBA" id="ARBA00022603"/>
    </source>
</evidence>
<evidence type="ECO:0000256" key="2">
    <source>
        <dbReference type="ARBA" id="ARBA00022490"/>
    </source>
</evidence>
<dbReference type="GO" id="GO:0005840">
    <property type="term" value="C:ribosome"/>
    <property type="evidence" value="ECO:0007669"/>
    <property type="project" value="UniProtKB-KW"/>
</dbReference>
<evidence type="ECO:0000256" key="5">
    <source>
        <dbReference type="ARBA" id="ARBA00022691"/>
    </source>
</evidence>
<keyword evidence="8" id="KW-1185">Reference proteome</keyword>
<feature type="binding site" evidence="6">
    <location>
        <position position="129"/>
    </location>
    <ligand>
        <name>S-adenosyl-L-methionine</name>
        <dbReference type="ChEBI" id="CHEBI:59789"/>
    </ligand>
</feature>
<dbReference type="EMBL" id="FXTP01000014">
    <property type="protein sequence ID" value="SMO89296.1"/>
    <property type="molecule type" value="Genomic_DNA"/>
</dbReference>
<dbReference type="GO" id="GO:0032259">
    <property type="term" value="P:methylation"/>
    <property type="evidence" value="ECO:0007669"/>
    <property type="project" value="UniProtKB-KW"/>
</dbReference>
<dbReference type="GO" id="GO:0016279">
    <property type="term" value="F:protein-lysine N-methyltransferase activity"/>
    <property type="evidence" value="ECO:0007669"/>
    <property type="project" value="RHEA"/>
</dbReference>
<organism evidence="7 8">
    <name type="scientific">Gracilimonas mengyeensis</name>
    <dbReference type="NCBI Taxonomy" id="1302730"/>
    <lineage>
        <taxon>Bacteria</taxon>
        <taxon>Pseudomonadati</taxon>
        <taxon>Balneolota</taxon>
        <taxon>Balneolia</taxon>
        <taxon>Balneolales</taxon>
        <taxon>Balneolaceae</taxon>
        <taxon>Gracilimonas</taxon>
    </lineage>
</organism>
<dbReference type="Gene3D" id="3.40.50.150">
    <property type="entry name" value="Vaccinia Virus protein VP39"/>
    <property type="match status" value="1"/>
</dbReference>
<evidence type="ECO:0000256" key="4">
    <source>
        <dbReference type="ARBA" id="ARBA00022679"/>
    </source>
</evidence>
<dbReference type="PANTHER" id="PTHR43648:SF1">
    <property type="entry name" value="ELECTRON TRANSFER FLAVOPROTEIN BETA SUBUNIT LYSINE METHYLTRANSFERASE"/>
    <property type="match status" value="1"/>
</dbReference>
<evidence type="ECO:0000313" key="8">
    <source>
        <dbReference type="Proteomes" id="UP000317557"/>
    </source>
</evidence>
<reference evidence="7 8" key="1">
    <citation type="submission" date="2017-05" db="EMBL/GenBank/DDBJ databases">
        <authorList>
            <person name="Varghese N."/>
            <person name="Submissions S."/>
        </authorList>
    </citation>
    <scope>NUCLEOTIDE SEQUENCE [LARGE SCALE GENOMIC DNA]</scope>
    <source>
        <strain evidence="7 8">DSM 21985</strain>
    </source>
</reference>
<comment type="subcellular location">
    <subcellularLocation>
        <location evidence="6">Cytoplasm</location>
    </subcellularLocation>
</comment>
<comment type="similarity">
    <text evidence="1 6">Belongs to the methyltransferase superfamily. PrmA family.</text>
</comment>
<keyword evidence="7" id="KW-0687">Ribonucleoprotein</keyword>
<feature type="binding site" evidence="6">
    <location>
        <position position="150"/>
    </location>
    <ligand>
        <name>S-adenosyl-L-methionine</name>
        <dbReference type="ChEBI" id="CHEBI:59789"/>
    </ligand>
</feature>
<proteinExistence type="inferred from homology"/>
<dbReference type="RefSeq" id="WP_142455523.1">
    <property type="nucleotide sequence ID" value="NZ_FXTP01000014.1"/>
</dbReference>
<dbReference type="AlphaFoldDB" id="A0A521EZR4"/>
<comment type="catalytic activity">
    <reaction evidence="6">
        <text>L-lysyl-[protein] + 3 S-adenosyl-L-methionine = N(6),N(6),N(6)-trimethyl-L-lysyl-[protein] + 3 S-adenosyl-L-homocysteine + 3 H(+)</text>
        <dbReference type="Rhea" id="RHEA:54192"/>
        <dbReference type="Rhea" id="RHEA-COMP:9752"/>
        <dbReference type="Rhea" id="RHEA-COMP:13826"/>
        <dbReference type="ChEBI" id="CHEBI:15378"/>
        <dbReference type="ChEBI" id="CHEBI:29969"/>
        <dbReference type="ChEBI" id="CHEBI:57856"/>
        <dbReference type="ChEBI" id="CHEBI:59789"/>
        <dbReference type="ChEBI" id="CHEBI:61961"/>
    </reaction>
</comment>
<name>A0A521EZR4_9BACT</name>
<keyword evidence="3 6" id="KW-0489">Methyltransferase</keyword>
<gene>
    <name evidence="6" type="primary">prmA</name>
    <name evidence="7" type="ORF">SAMN06265219_11469</name>
</gene>
<dbReference type="NCBIfam" id="NF001785">
    <property type="entry name" value="PRK00517.2-2"/>
    <property type="match status" value="1"/>
</dbReference>
<evidence type="ECO:0000256" key="6">
    <source>
        <dbReference type="HAMAP-Rule" id="MF_00735"/>
    </source>
</evidence>
<dbReference type="GO" id="GO:0005737">
    <property type="term" value="C:cytoplasm"/>
    <property type="evidence" value="ECO:0007669"/>
    <property type="project" value="UniProtKB-SubCell"/>
</dbReference>
<sequence length="278" mass="31420">MEYIELRISVQDDFQELLIAELFDLDFEGFEQLDNELVASIPTSRFDDSKREEIEKKLMALGGESAILNERVIPDQNWNEAWERTIKPQTIGKFYVHPTWSQSPDDIGDKIELMIDPKMAFGTGYHATTRLILEWLPDIVDEGDEILDAGTGTGILAIAALKLGATSAFGFDVDEWSETNAKENILLNEVENLEVKLGSTEVIPEGKKYDVILANINRNALIDLLPMLVPRLKENGRILLSGLLEDDEQTMLKQPALEKLNHLKTKQLEEWIAILLEA</sequence>
<dbReference type="SUPFAM" id="SSF53335">
    <property type="entry name" value="S-adenosyl-L-methionine-dependent methyltransferases"/>
    <property type="match status" value="1"/>
</dbReference>
<dbReference type="InterPro" id="IPR050078">
    <property type="entry name" value="Ribosomal_L11_MeTrfase_PrmA"/>
</dbReference>
<dbReference type="HAMAP" id="MF_00735">
    <property type="entry name" value="Methyltr_PrmA"/>
    <property type="match status" value="1"/>
</dbReference>
<evidence type="ECO:0000256" key="1">
    <source>
        <dbReference type="ARBA" id="ARBA00009741"/>
    </source>
</evidence>
<keyword evidence="5 6" id="KW-0949">S-adenosyl-L-methionine</keyword>
<dbReference type="PIRSF" id="PIRSF000401">
    <property type="entry name" value="RPL11_MTase"/>
    <property type="match status" value="1"/>
</dbReference>
<protein>
    <recommendedName>
        <fullName evidence="6">Ribosomal protein L11 methyltransferase</fullName>
        <shortName evidence="6">L11 Mtase</shortName>
        <ecNumber evidence="6">2.1.1.-</ecNumber>
    </recommendedName>
</protein>
<keyword evidence="4 6" id="KW-0808">Transferase</keyword>
<feature type="binding site" evidence="6">
    <location>
        <position position="172"/>
    </location>
    <ligand>
        <name>S-adenosyl-L-methionine</name>
        <dbReference type="ChEBI" id="CHEBI:59789"/>
    </ligand>
</feature>
<keyword evidence="2 6" id="KW-0963">Cytoplasm</keyword>
<keyword evidence="7" id="KW-0689">Ribosomal protein</keyword>
<feature type="binding site" evidence="6">
    <location>
        <position position="215"/>
    </location>
    <ligand>
        <name>S-adenosyl-L-methionine</name>
        <dbReference type="ChEBI" id="CHEBI:59789"/>
    </ligand>
</feature>
<dbReference type="EC" id="2.1.1.-" evidence="6"/>
<dbReference type="InterPro" id="IPR029063">
    <property type="entry name" value="SAM-dependent_MTases_sf"/>
</dbReference>
<accession>A0A521EZR4</accession>
<dbReference type="Pfam" id="PF06325">
    <property type="entry name" value="PrmA"/>
    <property type="match status" value="1"/>
</dbReference>
<comment type="function">
    <text evidence="6">Methylates ribosomal protein L11.</text>
</comment>
<dbReference type="CDD" id="cd02440">
    <property type="entry name" value="AdoMet_MTases"/>
    <property type="match status" value="1"/>
</dbReference>
<dbReference type="PANTHER" id="PTHR43648">
    <property type="entry name" value="ELECTRON TRANSFER FLAVOPROTEIN BETA SUBUNIT LYSINE METHYLTRANSFERASE"/>
    <property type="match status" value="1"/>
</dbReference>
<dbReference type="Proteomes" id="UP000317557">
    <property type="component" value="Unassembled WGS sequence"/>
</dbReference>
<dbReference type="OrthoDB" id="9785995at2"/>
<dbReference type="InterPro" id="IPR004498">
    <property type="entry name" value="Ribosomal_PrmA_MeTrfase"/>
</dbReference>
<evidence type="ECO:0000313" key="7">
    <source>
        <dbReference type="EMBL" id="SMO89296.1"/>
    </source>
</evidence>